<organism evidence="1 2">
    <name type="scientific">Halobaculum halobium</name>
    <dbReference type="NCBI Taxonomy" id="3032281"/>
    <lineage>
        <taxon>Archaea</taxon>
        <taxon>Methanobacteriati</taxon>
        <taxon>Methanobacteriota</taxon>
        <taxon>Stenosarchaea group</taxon>
        <taxon>Halobacteria</taxon>
        <taxon>Halobacteriales</taxon>
        <taxon>Haloferacaceae</taxon>
        <taxon>Halobaculum</taxon>
    </lineage>
</organism>
<gene>
    <name evidence="1" type="primary">gvpO</name>
    <name evidence="1" type="ORF">ACFQFD_02465</name>
</gene>
<comment type="caution">
    <text evidence="1">The sequence shown here is derived from an EMBL/GenBank/DDBJ whole genome shotgun (WGS) entry which is preliminary data.</text>
</comment>
<sequence>MAENEGEQCHALTNAGSRCSRLAKDGQFCFQHDETDETINSAPSTSEGYINIVSEQLNSASAELSGASQDVAQNVRDILNETGDVGAALRSWEFGDALDGFKRVVGKTGPTAGTGALIGGVLGSPFGPAGIAAGVSVGSWYGVYRSIDDDRAVAASVAEDVPDDAPIVSSENAAIAEVGPIQMAIQSAVETEEEGSVEWLRSTLTRERDMDSVADALDQVEAYERADEATKYFIRDEQSGGVLLLIFGVPQDN</sequence>
<dbReference type="InterPro" id="IPR043914">
    <property type="entry name" value="DUF5763"/>
</dbReference>
<proteinExistence type="predicted"/>
<dbReference type="AlphaFoldDB" id="A0ABD5T685"/>
<evidence type="ECO:0000313" key="2">
    <source>
        <dbReference type="Proteomes" id="UP001596443"/>
    </source>
</evidence>
<dbReference type="EMBL" id="JBHSWX010000002">
    <property type="protein sequence ID" value="MFC6784892.1"/>
    <property type="molecule type" value="Genomic_DNA"/>
</dbReference>
<reference evidence="1 2" key="1">
    <citation type="journal article" date="2019" name="Int. J. Syst. Evol. Microbiol.">
        <title>The Global Catalogue of Microorganisms (GCM) 10K type strain sequencing project: providing services to taxonomists for standard genome sequencing and annotation.</title>
        <authorList>
            <consortium name="The Broad Institute Genomics Platform"/>
            <consortium name="The Broad Institute Genome Sequencing Center for Infectious Disease"/>
            <person name="Wu L."/>
            <person name="Ma J."/>
        </authorList>
    </citation>
    <scope>NUCLEOTIDE SEQUENCE [LARGE SCALE GENOMIC DNA]</scope>
    <source>
        <strain evidence="1 2">SYNS20</strain>
    </source>
</reference>
<dbReference type="GeneID" id="81211618"/>
<dbReference type="Proteomes" id="UP001596443">
    <property type="component" value="Unassembled WGS sequence"/>
</dbReference>
<dbReference type="NCBIfam" id="NF045806">
    <property type="entry name" value="GvpO_arch_Nterm"/>
    <property type="match status" value="1"/>
</dbReference>
<evidence type="ECO:0000313" key="1">
    <source>
        <dbReference type="EMBL" id="MFC6784892.1"/>
    </source>
</evidence>
<keyword evidence="2" id="KW-1185">Reference proteome</keyword>
<dbReference type="RefSeq" id="WP_284063814.1">
    <property type="nucleotide sequence ID" value="NZ_CP126160.1"/>
</dbReference>
<dbReference type="Pfam" id="PF19067">
    <property type="entry name" value="DUF5763"/>
    <property type="match status" value="1"/>
</dbReference>
<protein>
    <submittedName>
        <fullName evidence="1">Gas vesicle protein GvpO, halophile-type</fullName>
    </submittedName>
</protein>
<name>A0ABD5T685_9EURY</name>
<dbReference type="InterPro" id="IPR054824">
    <property type="entry name" value="GvpO-like_N"/>
</dbReference>
<accession>A0ABD5T685</accession>